<reference evidence="9" key="1">
    <citation type="submission" date="2012-12" db="EMBL/GenBank/DDBJ databases">
        <authorList>
            <person name="Hellsten U."/>
            <person name="Grimwood J."/>
            <person name="Chapman J.A."/>
            <person name="Shapiro H."/>
            <person name="Aerts A."/>
            <person name="Otillar R.P."/>
            <person name="Terry A.Y."/>
            <person name="Boore J.L."/>
            <person name="Simakov O."/>
            <person name="Marletaz F."/>
            <person name="Cho S.-J."/>
            <person name="Edsinger-Gonzales E."/>
            <person name="Havlak P."/>
            <person name="Kuo D.-H."/>
            <person name="Larsson T."/>
            <person name="Lv J."/>
            <person name="Arendt D."/>
            <person name="Savage R."/>
            <person name="Osoegawa K."/>
            <person name="de Jong P."/>
            <person name="Lindberg D.R."/>
            <person name="Seaver E.C."/>
            <person name="Weisblat D.A."/>
            <person name="Putnam N.H."/>
            <person name="Grigoriev I.V."/>
            <person name="Rokhsar D.S."/>
        </authorList>
    </citation>
    <scope>NUCLEOTIDE SEQUENCE</scope>
    <source>
        <strain evidence="9">I ESC-2004</strain>
    </source>
</reference>
<dbReference type="PANTHER" id="PTHR22691">
    <property type="entry name" value="YEAST SPT2-RELATED"/>
    <property type="match status" value="1"/>
</dbReference>
<feature type="compositionally biased region" description="Basic residues" evidence="5">
    <location>
        <begin position="451"/>
        <end position="462"/>
    </location>
</feature>
<feature type="domain" description="SPT2 homolog N-terminal" evidence="6">
    <location>
        <begin position="68"/>
        <end position="134"/>
    </location>
</feature>
<dbReference type="EMBL" id="AMQN01001734">
    <property type="status" value="NOT_ANNOTATED_CDS"/>
    <property type="molecule type" value="Genomic_DNA"/>
</dbReference>
<dbReference type="EnsemblMetazoa" id="CapteT222874">
    <property type="protein sequence ID" value="CapteP222874"/>
    <property type="gene ID" value="CapteG222874"/>
</dbReference>
<evidence type="ECO:0000256" key="4">
    <source>
        <dbReference type="SAM" id="Coils"/>
    </source>
</evidence>
<dbReference type="HOGENOM" id="CLU_555813_0_0_1"/>
<dbReference type="GO" id="GO:0005730">
    <property type="term" value="C:nucleolus"/>
    <property type="evidence" value="ECO:0007669"/>
    <property type="project" value="TreeGrafter"/>
</dbReference>
<feature type="compositionally biased region" description="Basic and acidic residues" evidence="5">
    <location>
        <begin position="158"/>
        <end position="197"/>
    </location>
</feature>
<keyword evidence="9" id="KW-1185">Reference proteome</keyword>
<dbReference type="GO" id="GO:0006334">
    <property type="term" value="P:nucleosome assembly"/>
    <property type="evidence" value="ECO:0007669"/>
    <property type="project" value="TreeGrafter"/>
</dbReference>
<evidence type="ECO:0000256" key="3">
    <source>
        <dbReference type="ARBA" id="ARBA00023054"/>
    </source>
</evidence>
<feature type="compositionally biased region" description="Basic and acidic residues" evidence="5">
    <location>
        <begin position="304"/>
        <end position="338"/>
    </location>
</feature>
<accession>R7UE39</accession>
<dbReference type="SMART" id="SM00784">
    <property type="entry name" value="SPT2"/>
    <property type="match status" value="1"/>
</dbReference>
<gene>
    <name evidence="7" type="ORF">CAPTEDRAFT_222874</name>
</gene>
<protein>
    <recommendedName>
        <fullName evidence="2">Protein SPT2 homolog</fullName>
    </recommendedName>
</protein>
<dbReference type="STRING" id="283909.R7UE39"/>
<dbReference type="GO" id="GO:0003677">
    <property type="term" value="F:DNA binding"/>
    <property type="evidence" value="ECO:0007669"/>
    <property type="project" value="TreeGrafter"/>
</dbReference>
<dbReference type="Pfam" id="PF08243">
    <property type="entry name" value="SPT2"/>
    <property type="match status" value="1"/>
</dbReference>
<reference evidence="8" key="3">
    <citation type="submission" date="2015-06" db="UniProtKB">
        <authorList>
            <consortium name="EnsemblMetazoa"/>
        </authorList>
    </citation>
    <scope>IDENTIFICATION</scope>
</reference>
<feature type="compositionally biased region" description="Low complexity" evidence="5">
    <location>
        <begin position="202"/>
        <end position="229"/>
    </location>
</feature>
<dbReference type="OMA" id="ERSHKHD"/>
<dbReference type="InterPro" id="IPR013256">
    <property type="entry name" value="Chromatin_SPT2"/>
</dbReference>
<evidence type="ECO:0000256" key="1">
    <source>
        <dbReference type="ARBA" id="ARBA00006461"/>
    </source>
</evidence>
<dbReference type="OrthoDB" id="6259853at2759"/>
<keyword evidence="3 4" id="KW-0175">Coiled coil</keyword>
<feature type="coiled-coil region" evidence="4">
    <location>
        <begin position="513"/>
        <end position="566"/>
    </location>
</feature>
<dbReference type="PANTHER" id="PTHR22691:SF8">
    <property type="entry name" value="PROTEIN SPT2 HOMOLOG"/>
    <property type="match status" value="1"/>
</dbReference>
<dbReference type="InterPro" id="IPR054552">
    <property type="entry name" value="SPT2_N"/>
</dbReference>
<evidence type="ECO:0000313" key="9">
    <source>
        <dbReference type="Proteomes" id="UP000014760"/>
    </source>
</evidence>
<evidence type="ECO:0000256" key="2">
    <source>
        <dbReference type="ARBA" id="ARBA00013786"/>
    </source>
</evidence>
<dbReference type="FunCoup" id="R7UE39">
    <property type="interactions" value="842"/>
</dbReference>
<organism evidence="7">
    <name type="scientific">Capitella teleta</name>
    <name type="common">Polychaete worm</name>
    <dbReference type="NCBI Taxonomy" id="283909"/>
    <lineage>
        <taxon>Eukaryota</taxon>
        <taxon>Metazoa</taxon>
        <taxon>Spiralia</taxon>
        <taxon>Lophotrochozoa</taxon>
        <taxon>Annelida</taxon>
        <taxon>Polychaeta</taxon>
        <taxon>Sedentaria</taxon>
        <taxon>Scolecida</taxon>
        <taxon>Capitellidae</taxon>
        <taxon>Capitella</taxon>
    </lineage>
</organism>
<dbReference type="Proteomes" id="UP000014760">
    <property type="component" value="Unassembled WGS sequence"/>
</dbReference>
<evidence type="ECO:0000256" key="5">
    <source>
        <dbReference type="SAM" id="MobiDB-lite"/>
    </source>
</evidence>
<feature type="region of interest" description="Disordered" evidence="5">
    <location>
        <begin position="78"/>
        <end position="474"/>
    </location>
</feature>
<proteinExistence type="inferred from homology"/>
<evidence type="ECO:0000259" key="6">
    <source>
        <dbReference type="Pfam" id="PF22878"/>
    </source>
</evidence>
<evidence type="ECO:0000313" key="8">
    <source>
        <dbReference type="EnsemblMetazoa" id="CapteP222874"/>
    </source>
</evidence>
<feature type="compositionally biased region" description="Basic and acidic residues" evidence="5">
    <location>
        <begin position="78"/>
        <end position="104"/>
    </location>
</feature>
<dbReference type="EMBL" id="KB305005">
    <property type="protein sequence ID" value="ELU01517.1"/>
    <property type="molecule type" value="Genomic_DNA"/>
</dbReference>
<dbReference type="AlphaFoldDB" id="R7UE39"/>
<sequence length="569" mass="65478">MSPQAQMLSICSGLMRRERRLLIGIWAALQDVCCLSNPTLSLRKILIVGRFKSWLATFNHPKNNTMKMDYSRVISKASKNEDAAKKNLSKGKGDSRKPHTEKPAKPQSGAVKAFLQKREEEEKRKESTAKKTKQPENQQNTEPELDSVEFGGKRRVARMSDAEILETRKKLEAKRRADAAKWDDSDSDSGKKVEIKCEVITSRKPSSYHTSSSSSKKSSFSSKTTSHKSSQPHKDKSRDKHDKEKEKHKDRKKEYRKDERKEEKKKEKPKPKVVKRNQGPPPMSFAQLMSIANTNQDKPVAADGTEKPIEKPKDKPQRPMTQEEKDRIERRKSKEYQHWLKHGGKMPALPSHDKKTKGRPEPSSKAPSSVNSRPQKPMEKPKVEEVAKKKMEAARPQKNGHSAVGSNSSSKYGIVNEVVLSCGKDNSRKRPSHDDDDDEEKPQSTWDRIYNKVHKPKPPVKKPRIESEDEMDEYEDDFVEDDDELDDFIDDSEAVDYSSAIRDIFGYDKRKYLNEREDDISDMEANFDQISREEKLSARIGLKEDLEDIKREQEELRMKALKKKKRGKH</sequence>
<feature type="compositionally biased region" description="Basic and acidic residues" evidence="5">
    <location>
        <begin position="116"/>
        <end position="129"/>
    </location>
</feature>
<comment type="similarity">
    <text evidence="1">Belongs to the SPT2 family.</text>
</comment>
<dbReference type="GO" id="GO:0042393">
    <property type="term" value="F:histone binding"/>
    <property type="evidence" value="ECO:0007669"/>
    <property type="project" value="TreeGrafter"/>
</dbReference>
<evidence type="ECO:0000313" key="7">
    <source>
        <dbReference type="EMBL" id="ELU01517.1"/>
    </source>
</evidence>
<reference evidence="7 9" key="2">
    <citation type="journal article" date="2013" name="Nature">
        <title>Insights into bilaterian evolution from three spiralian genomes.</title>
        <authorList>
            <person name="Simakov O."/>
            <person name="Marletaz F."/>
            <person name="Cho S.J."/>
            <person name="Edsinger-Gonzales E."/>
            <person name="Havlak P."/>
            <person name="Hellsten U."/>
            <person name="Kuo D.H."/>
            <person name="Larsson T."/>
            <person name="Lv J."/>
            <person name="Arendt D."/>
            <person name="Savage R."/>
            <person name="Osoegawa K."/>
            <person name="de Jong P."/>
            <person name="Grimwood J."/>
            <person name="Chapman J.A."/>
            <person name="Shapiro H."/>
            <person name="Aerts A."/>
            <person name="Otillar R.P."/>
            <person name="Terry A.Y."/>
            <person name="Boore J.L."/>
            <person name="Grigoriev I.V."/>
            <person name="Lindberg D.R."/>
            <person name="Seaver E.C."/>
            <person name="Weisblat D.A."/>
            <person name="Putnam N.H."/>
            <person name="Rokhsar D.S."/>
        </authorList>
    </citation>
    <scope>NUCLEOTIDE SEQUENCE</scope>
    <source>
        <strain evidence="7 9">I ESC-2004</strain>
    </source>
</reference>
<feature type="compositionally biased region" description="Polar residues" evidence="5">
    <location>
        <begin position="365"/>
        <end position="374"/>
    </location>
</feature>
<name>R7UE39_CAPTE</name>
<feature type="compositionally biased region" description="Basic and acidic residues" evidence="5">
    <location>
        <begin position="376"/>
        <end position="395"/>
    </location>
</feature>
<dbReference type="Pfam" id="PF22878">
    <property type="entry name" value="SPT2_N"/>
    <property type="match status" value="1"/>
</dbReference>
<feature type="compositionally biased region" description="Basic and acidic residues" evidence="5">
    <location>
        <begin position="232"/>
        <end position="266"/>
    </location>
</feature>
<dbReference type="GO" id="GO:0006360">
    <property type="term" value="P:transcription by RNA polymerase I"/>
    <property type="evidence" value="ECO:0007669"/>
    <property type="project" value="TreeGrafter"/>
</dbReference>